<dbReference type="Gene3D" id="3.30.240.20">
    <property type="entry name" value="bsu07140 like domains"/>
    <property type="match status" value="1"/>
</dbReference>
<dbReference type="InterPro" id="IPR048454">
    <property type="entry name" value="YetF_N"/>
</dbReference>
<evidence type="ECO:0000256" key="6">
    <source>
        <dbReference type="ARBA" id="ARBA00023136"/>
    </source>
</evidence>
<keyword evidence="6 7" id="KW-0472">Membrane</keyword>
<keyword evidence="11" id="KW-1185">Reference proteome</keyword>
<feature type="transmembrane region" description="Helical" evidence="7">
    <location>
        <begin position="12"/>
        <end position="29"/>
    </location>
</feature>
<dbReference type="InterPro" id="IPR007353">
    <property type="entry name" value="DUF421"/>
</dbReference>
<feature type="domain" description="YetF C-terminal" evidence="8">
    <location>
        <begin position="89"/>
        <end position="156"/>
    </location>
</feature>
<evidence type="ECO:0000256" key="5">
    <source>
        <dbReference type="ARBA" id="ARBA00022989"/>
    </source>
</evidence>
<feature type="domain" description="YetF-like N-terminal transmembrane" evidence="9">
    <location>
        <begin position="19"/>
        <end position="86"/>
    </location>
</feature>
<dbReference type="InterPro" id="IPR023090">
    <property type="entry name" value="UPF0702_alpha/beta_dom_sf"/>
</dbReference>
<keyword evidence="5 7" id="KW-1133">Transmembrane helix</keyword>
<evidence type="ECO:0000256" key="1">
    <source>
        <dbReference type="ARBA" id="ARBA00004651"/>
    </source>
</evidence>
<keyword evidence="3" id="KW-1003">Cell membrane</keyword>
<evidence type="ECO:0000256" key="4">
    <source>
        <dbReference type="ARBA" id="ARBA00022692"/>
    </source>
</evidence>
<dbReference type="Proteomes" id="UP001500657">
    <property type="component" value="Unassembled WGS sequence"/>
</dbReference>
<evidence type="ECO:0000313" key="11">
    <source>
        <dbReference type="Proteomes" id="UP001500657"/>
    </source>
</evidence>
<sequence length="159" mass="17633">MKGLFDLAMPWWAFTLRGVVVYLVVLLLLRLSGKRAFGDLSAFDIVVLMVVGGLLRTAIIGEDHSLLGPLIAVASILALNKLIGWISARWHGFNRWIEGSPTVLARDGRRDLQALRRCDVAGTEFERALHAHGLEDESSVVLARLEPNGKITLIRRQPE</sequence>
<dbReference type="PANTHER" id="PTHR34582:SF6">
    <property type="entry name" value="UPF0702 TRANSMEMBRANE PROTEIN YCAP"/>
    <property type="match status" value="1"/>
</dbReference>
<evidence type="ECO:0000256" key="2">
    <source>
        <dbReference type="ARBA" id="ARBA00006448"/>
    </source>
</evidence>
<accession>A0ABN0U795</accession>
<evidence type="ECO:0000256" key="3">
    <source>
        <dbReference type="ARBA" id="ARBA00022475"/>
    </source>
</evidence>
<proteinExistence type="inferred from homology"/>
<gene>
    <name evidence="10" type="ORF">GCM10009126_03370</name>
</gene>
<dbReference type="EMBL" id="BAAAFO010000001">
    <property type="protein sequence ID" value="GAA0241078.1"/>
    <property type="molecule type" value="Genomic_DNA"/>
</dbReference>
<evidence type="ECO:0000259" key="8">
    <source>
        <dbReference type="Pfam" id="PF04239"/>
    </source>
</evidence>
<comment type="caution">
    <text evidence="10">The sequence shown here is derived from an EMBL/GenBank/DDBJ whole genome shotgun (WGS) entry which is preliminary data.</text>
</comment>
<evidence type="ECO:0000256" key="7">
    <source>
        <dbReference type="SAM" id="Phobius"/>
    </source>
</evidence>
<organism evidence="10 11">
    <name type="scientific">Rhodanobacter caeni</name>
    <dbReference type="NCBI Taxonomy" id="657654"/>
    <lineage>
        <taxon>Bacteria</taxon>
        <taxon>Pseudomonadati</taxon>
        <taxon>Pseudomonadota</taxon>
        <taxon>Gammaproteobacteria</taxon>
        <taxon>Lysobacterales</taxon>
        <taxon>Rhodanobacteraceae</taxon>
        <taxon>Rhodanobacter</taxon>
    </lineage>
</organism>
<feature type="transmembrane region" description="Helical" evidence="7">
    <location>
        <begin position="66"/>
        <end position="86"/>
    </location>
</feature>
<feature type="transmembrane region" description="Helical" evidence="7">
    <location>
        <begin position="41"/>
        <end position="60"/>
    </location>
</feature>
<protein>
    <recommendedName>
        <fullName evidence="12">DUF421 domain-containing protein</fullName>
    </recommendedName>
</protein>
<comment type="similarity">
    <text evidence="2">Belongs to the UPF0702 family.</text>
</comment>
<dbReference type="Pfam" id="PF20730">
    <property type="entry name" value="YetF_N"/>
    <property type="match status" value="1"/>
</dbReference>
<name>A0ABN0U795_9GAMM</name>
<keyword evidence="4 7" id="KW-0812">Transmembrane</keyword>
<comment type="subcellular location">
    <subcellularLocation>
        <location evidence="1">Cell membrane</location>
        <topology evidence="1">Multi-pass membrane protein</topology>
    </subcellularLocation>
</comment>
<reference evidence="10 11" key="1">
    <citation type="journal article" date="2019" name="Int. J. Syst. Evol. Microbiol.">
        <title>The Global Catalogue of Microorganisms (GCM) 10K type strain sequencing project: providing services to taxonomists for standard genome sequencing and annotation.</title>
        <authorList>
            <consortium name="The Broad Institute Genomics Platform"/>
            <consortium name="The Broad Institute Genome Sequencing Center for Infectious Disease"/>
            <person name="Wu L."/>
            <person name="Ma J."/>
        </authorList>
    </citation>
    <scope>NUCLEOTIDE SEQUENCE [LARGE SCALE GENOMIC DNA]</scope>
    <source>
        <strain evidence="10 11">JCM 16242</strain>
    </source>
</reference>
<dbReference type="PANTHER" id="PTHR34582">
    <property type="entry name" value="UPF0702 TRANSMEMBRANE PROTEIN YCAP"/>
    <property type="match status" value="1"/>
</dbReference>
<evidence type="ECO:0000313" key="10">
    <source>
        <dbReference type="EMBL" id="GAA0241078.1"/>
    </source>
</evidence>
<dbReference type="Pfam" id="PF04239">
    <property type="entry name" value="DUF421"/>
    <property type="match status" value="1"/>
</dbReference>
<evidence type="ECO:0000259" key="9">
    <source>
        <dbReference type="Pfam" id="PF20730"/>
    </source>
</evidence>
<evidence type="ECO:0008006" key="12">
    <source>
        <dbReference type="Google" id="ProtNLM"/>
    </source>
</evidence>
<dbReference type="RefSeq" id="WP_343879544.1">
    <property type="nucleotide sequence ID" value="NZ_BAAAFO010000001.1"/>
</dbReference>